<dbReference type="STRING" id="126957.T1ITX6"/>
<feature type="binding site" evidence="6">
    <location>
        <position position="135"/>
    </location>
    <ligand>
        <name>S-adenosyl-L-methionine</name>
        <dbReference type="ChEBI" id="CHEBI:59789"/>
    </ligand>
</feature>
<dbReference type="GO" id="GO:0005634">
    <property type="term" value="C:nucleus"/>
    <property type="evidence" value="ECO:0007669"/>
    <property type="project" value="TreeGrafter"/>
</dbReference>
<evidence type="ECO:0000313" key="9">
    <source>
        <dbReference type="Proteomes" id="UP000014500"/>
    </source>
</evidence>
<dbReference type="Proteomes" id="UP000014500">
    <property type="component" value="Unassembled WGS sequence"/>
</dbReference>
<dbReference type="AlphaFoldDB" id="T1ITX6"/>
<feature type="binding site" evidence="6">
    <location>
        <position position="182"/>
    </location>
    <ligand>
        <name>S-adenosyl-L-methionine</name>
        <dbReference type="ChEBI" id="CHEBI:59789"/>
    </ligand>
</feature>
<dbReference type="eggNOG" id="KOG2912">
    <property type="taxonomic scope" value="Eukaryota"/>
</dbReference>
<evidence type="ECO:0000256" key="1">
    <source>
        <dbReference type="ARBA" id="ARBA00005878"/>
    </source>
</evidence>
<sequence length="447" mass="51339">MANKGLNKYIHPRNPYKIPPDIQELVKECSELEKYAVIISDGKMMIDFKNPEALRLYTQALLKKDFGLIVDLPTDRLVPTLTLRLNYILWIEDLLNLLMTKDNKQVKGIDIGCGASCIYPLLGSKMNGWKFVATENDDKSIKFCKENIRNNSLCSLITVIPVEGNAILRDVVKDNFHFCMCNPPFFSSLDEAEGKQKIKQRSNTVNTANDNEMVTDGGEIEFVRKIIEDSVHLKDKIKLYTTMLGKKVSVKVIKHLLKENDVTNIATTEFCQGKTMRWGIAWSFLDDLDLKKAAFVKQDSKPTFKLTIPNTVTPYSKLGAAFVLKKLLMELSIDCQERKTRKRWFEITAKENTWIHQRRQRREKQRQRETSLENPSVQSCKRPHDADTSESPDKKLKMSDDDSIALEAKLVLQKSDEIITLEMYFVSGHLGRSGLYQLFQYLANKLK</sequence>
<dbReference type="GO" id="GO:0070475">
    <property type="term" value="P:rRNA base methylation"/>
    <property type="evidence" value="ECO:0007669"/>
    <property type="project" value="TreeGrafter"/>
</dbReference>
<feature type="binding site" evidence="6">
    <location>
        <position position="84"/>
    </location>
    <ligand>
        <name>S-adenosyl-L-methionine</name>
        <dbReference type="ChEBI" id="CHEBI:59789"/>
    </ligand>
</feature>
<comment type="similarity">
    <text evidence="1 5">Belongs to the methyltransferase superfamily. METTL16/RlmF family.</text>
</comment>
<feature type="region of interest" description="Disordered" evidence="7">
    <location>
        <begin position="357"/>
        <end position="399"/>
    </location>
</feature>
<dbReference type="OMA" id="TEFCQGH"/>
<dbReference type="HOGENOM" id="CLU_027534_0_0_1"/>
<evidence type="ECO:0000256" key="5">
    <source>
        <dbReference type="PIRNR" id="PIRNR037350"/>
    </source>
</evidence>
<dbReference type="Pfam" id="PF05971">
    <property type="entry name" value="Methyltransf_10"/>
    <property type="match status" value="1"/>
</dbReference>
<dbReference type="CDD" id="cd02440">
    <property type="entry name" value="AdoMet_MTases"/>
    <property type="match status" value="1"/>
</dbReference>
<dbReference type="EMBL" id="JH431506">
    <property type="status" value="NOT_ANNOTATED_CDS"/>
    <property type="molecule type" value="Genomic_DNA"/>
</dbReference>
<proteinExistence type="inferred from homology"/>
<dbReference type="PIRSF" id="PIRSF037350">
    <property type="entry name" value="Mtase_ZK1128_prd"/>
    <property type="match status" value="1"/>
</dbReference>
<dbReference type="PANTHER" id="PTHR13393:SF0">
    <property type="entry name" value="RNA N6-ADENOSINE-METHYLTRANSFERASE METTL16"/>
    <property type="match status" value="1"/>
</dbReference>
<accession>T1ITX6</accession>
<keyword evidence="2 5" id="KW-0489">Methyltransferase</keyword>
<reference evidence="9" key="1">
    <citation type="submission" date="2011-05" db="EMBL/GenBank/DDBJ databases">
        <authorList>
            <person name="Richards S.R."/>
            <person name="Qu J."/>
            <person name="Jiang H."/>
            <person name="Jhangiani S.N."/>
            <person name="Agravi P."/>
            <person name="Goodspeed R."/>
            <person name="Gross S."/>
            <person name="Mandapat C."/>
            <person name="Jackson L."/>
            <person name="Mathew T."/>
            <person name="Pu L."/>
            <person name="Thornton R."/>
            <person name="Saada N."/>
            <person name="Wilczek-Boney K.B."/>
            <person name="Lee S."/>
            <person name="Kovar C."/>
            <person name="Wu Y."/>
            <person name="Scherer S.E."/>
            <person name="Worley K.C."/>
            <person name="Muzny D.M."/>
            <person name="Gibbs R."/>
        </authorList>
    </citation>
    <scope>NUCLEOTIDE SEQUENCE</scope>
    <source>
        <strain evidence="9">Brora</strain>
    </source>
</reference>
<feature type="binding site" evidence="6">
    <location>
        <position position="112"/>
    </location>
    <ligand>
        <name>S-adenosyl-L-methionine</name>
        <dbReference type="ChEBI" id="CHEBI:59789"/>
    </ligand>
</feature>
<dbReference type="InterPro" id="IPR029063">
    <property type="entry name" value="SAM-dependent_MTases_sf"/>
</dbReference>
<evidence type="ECO:0000313" key="8">
    <source>
        <dbReference type="EnsemblMetazoa" id="SMAR004587-PA"/>
    </source>
</evidence>
<dbReference type="Gene3D" id="3.40.50.150">
    <property type="entry name" value="Vaccinia Virus protein VP39"/>
    <property type="match status" value="1"/>
</dbReference>
<keyword evidence="4 6" id="KW-0949">S-adenosyl-L-methionine</keyword>
<dbReference type="SUPFAM" id="SSF53335">
    <property type="entry name" value="S-adenosyl-L-methionine-dependent methyltransferases"/>
    <property type="match status" value="1"/>
</dbReference>
<dbReference type="PANTHER" id="PTHR13393">
    <property type="entry name" value="SAM-DEPENDENT METHYLTRANSFERASE"/>
    <property type="match status" value="1"/>
</dbReference>
<dbReference type="InterPro" id="IPR017182">
    <property type="entry name" value="METTL16/PsiM"/>
</dbReference>
<dbReference type="InterPro" id="IPR010286">
    <property type="entry name" value="METTL16/RlmF"/>
</dbReference>
<evidence type="ECO:0000256" key="2">
    <source>
        <dbReference type="ARBA" id="ARBA00022603"/>
    </source>
</evidence>
<reference evidence="8" key="2">
    <citation type="submission" date="2015-02" db="UniProtKB">
        <authorList>
            <consortium name="EnsemblMetazoa"/>
        </authorList>
    </citation>
    <scope>IDENTIFICATION</scope>
</reference>
<name>T1ITX6_STRMM</name>
<protein>
    <recommendedName>
        <fullName evidence="5">U6 small nuclear RNA (adenine-(43)-N(6))-methyltransferase</fullName>
        <ecNumber evidence="5">2.1.1.-</ecNumber>
    </recommendedName>
</protein>
<keyword evidence="3 5" id="KW-0808">Transferase</keyword>
<evidence type="ECO:0000256" key="7">
    <source>
        <dbReference type="SAM" id="MobiDB-lite"/>
    </source>
</evidence>
<dbReference type="PhylomeDB" id="T1ITX6"/>
<dbReference type="EC" id="2.1.1.-" evidence="5"/>
<dbReference type="EnsemblMetazoa" id="SMAR004587-RA">
    <property type="protein sequence ID" value="SMAR004587-PA"/>
    <property type="gene ID" value="SMAR004587"/>
</dbReference>
<feature type="compositionally biased region" description="Basic and acidic residues" evidence="7">
    <location>
        <begin position="382"/>
        <end position="399"/>
    </location>
</feature>
<evidence type="ECO:0000256" key="3">
    <source>
        <dbReference type="ARBA" id="ARBA00022679"/>
    </source>
</evidence>
<evidence type="ECO:0000256" key="4">
    <source>
        <dbReference type="ARBA" id="ARBA00022691"/>
    </source>
</evidence>
<organism evidence="8 9">
    <name type="scientific">Strigamia maritima</name>
    <name type="common">European centipede</name>
    <name type="synonym">Geophilus maritimus</name>
    <dbReference type="NCBI Taxonomy" id="126957"/>
    <lineage>
        <taxon>Eukaryota</taxon>
        <taxon>Metazoa</taxon>
        <taxon>Ecdysozoa</taxon>
        <taxon>Arthropoda</taxon>
        <taxon>Myriapoda</taxon>
        <taxon>Chilopoda</taxon>
        <taxon>Pleurostigmophora</taxon>
        <taxon>Geophilomorpha</taxon>
        <taxon>Linotaeniidae</taxon>
        <taxon>Strigamia</taxon>
    </lineage>
</organism>
<keyword evidence="9" id="KW-1185">Reference proteome</keyword>
<dbReference type="GO" id="GO:0008168">
    <property type="term" value="F:methyltransferase activity"/>
    <property type="evidence" value="ECO:0007669"/>
    <property type="project" value="UniProtKB-UniRule"/>
</dbReference>
<evidence type="ECO:0000256" key="6">
    <source>
        <dbReference type="PIRSR" id="PIRSR037350-1"/>
    </source>
</evidence>